<dbReference type="PANTHER" id="PTHR30504:SF4">
    <property type="entry name" value="GLUCANS BIOSYNTHESIS PROTEIN G"/>
    <property type="match status" value="1"/>
</dbReference>
<evidence type="ECO:0000313" key="9">
    <source>
        <dbReference type="Proteomes" id="UP000078070"/>
    </source>
</evidence>
<dbReference type="SUPFAM" id="SSF81296">
    <property type="entry name" value="E set domains"/>
    <property type="match status" value="1"/>
</dbReference>
<dbReference type="Gene3D" id="2.70.98.10">
    <property type="match status" value="1"/>
</dbReference>
<dbReference type="GO" id="GO:0030246">
    <property type="term" value="F:carbohydrate binding"/>
    <property type="evidence" value="ECO:0007669"/>
    <property type="project" value="InterPro"/>
</dbReference>
<comment type="similarity">
    <text evidence="3">Belongs to the OpgD/OpgG family.</text>
</comment>
<gene>
    <name evidence="8" type="ORF">A8C75_09720</name>
</gene>
<keyword evidence="5" id="KW-0732">Signal</keyword>
<dbReference type="EMBL" id="CP015839">
    <property type="protein sequence ID" value="ANG62733.1"/>
    <property type="molecule type" value="Genomic_DNA"/>
</dbReference>
<protein>
    <recommendedName>
        <fullName evidence="4">Glucans biosynthesis protein G</fullName>
    </recommendedName>
</protein>
<dbReference type="InterPro" id="IPR011013">
    <property type="entry name" value="Gal_mutarotase_sf_dom"/>
</dbReference>
<sequence>MFDWSTRVQKILSALALLGAFFPVTVLAAFGFDDVAEKARALAAKPYEAPAAIPKFMQTLSYDDYQNIRFNPDKSLWSESSSRFQVMMVPPGLFYRHAVKMNVIDAQGSHTVPFRKTDFNFADPEVAKRVPANLGYAGFKLTYPLKGEKERNQFMVFAGASYFRGVGRDNTFGISARGLAIDTGLSRGEEFPSFVEFWLERPSPDAHAMTFYGLLDGESASGAYEFTVYPGKTTRLKVKSRLFPRADIELLGVAPLTSMFYYGENSGRPRGEWRSQVHDSDGLQVLNGGSGEWTWRPLLNPNELEMDYLMTENVRGFGLLQRDNQFSDYQDLQARYELRPSSWVLTEGDWGPGQVVLVQLPTTNETNDNIVAFWRPQDKVQAGKSLDYSYEVQFGGAELGGNPMGKVQNSFVGDGNVVGGGNAPGAYRVLVDFGGGLLDKQRPRAPILSHVTALDGGEVLEHFVEYNEALKSWRLSILARPAAKKSLSLRAFLSIGDETLTETWAYRLPASNDIRAAE</sequence>
<name>A0A1A9EZ22_9GAMM</name>
<organism evidence="8 9">
    <name type="scientific">Marinobacterium aestuarii</name>
    <dbReference type="NCBI Taxonomy" id="1821621"/>
    <lineage>
        <taxon>Bacteria</taxon>
        <taxon>Pseudomonadati</taxon>
        <taxon>Pseudomonadota</taxon>
        <taxon>Gammaproteobacteria</taxon>
        <taxon>Oceanospirillales</taxon>
        <taxon>Oceanospirillaceae</taxon>
        <taxon>Marinobacterium</taxon>
    </lineage>
</organism>
<reference evidence="9" key="1">
    <citation type="submission" date="2016-05" db="EMBL/GenBank/DDBJ databases">
        <authorList>
            <person name="Baek K."/>
            <person name="Yang S.-J."/>
        </authorList>
    </citation>
    <scope>NUCLEOTIDE SEQUENCE [LARGE SCALE GENOMIC DNA]</scope>
    <source>
        <strain evidence="9">ST58-10</strain>
    </source>
</reference>
<dbReference type="STRING" id="1821621.A8C75_09720"/>
<dbReference type="Pfam" id="PF04349">
    <property type="entry name" value="MdoG"/>
    <property type="match status" value="1"/>
</dbReference>
<dbReference type="InterPro" id="IPR014756">
    <property type="entry name" value="Ig_E-set"/>
</dbReference>
<evidence type="ECO:0000313" key="8">
    <source>
        <dbReference type="EMBL" id="ANG62733.1"/>
    </source>
</evidence>
<evidence type="ECO:0000256" key="3">
    <source>
        <dbReference type="ARBA" id="ARBA00009284"/>
    </source>
</evidence>
<dbReference type="UniPathway" id="UPA00637"/>
<feature type="domain" description="Glucan biosynthesis periplasmic MdoG C-terminal" evidence="7">
    <location>
        <begin position="30"/>
        <end position="507"/>
    </location>
</feature>
<dbReference type="PANTHER" id="PTHR30504">
    <property type="entry name" value="GLUCANS BIOSYNTHESIS PROTEIN"/>
    <property type="match status" value="1"/>
</dbReference>
<evidence type="ECO:0000256" key="6">
    <source>
        <dbReference type="ARBA" id="ARBA00022764"/>
    </source>
</evidence>
<comment type="subcellular location">
    <subcellularLocation>
        <location evidence="1">Periplasm</location>
    </subcellularLocation>
</comment>
<evidence type="ECO:0000256" key="2">
    <source>
        <dbReference type="ARBA" id="ARBA00005001"/>
    </source>
</evidence>
<evidence type="ECO:0000256" key="1">
    <source>
        <dbReference type="ARBA" id="ARBA00004418"/>
    </source>
</evidence>
<comment type="pathway">
    <text evidence="2">Glycan metabolism; osmoregulated periplasmic glucan (OPG) biosynthesis.</text>
</comment>
<accession>A0A1A9EZ22</accession>
<proteinExistence type="inferred from homology"/>
<dbReference type="SUPFAM" id="SSF74650">
    <property type="entry name" value="Galactose mutarotase-like"/>
    <property type="match status" value="1"/>
</dbReference>
<dbReference type="InterPro" id="IPR013783">
    <property type="entry name" value="Ig-like_fold"/>
</dbReference>
<keyword evidence="9" id="KW-1185">Reference proteome</keyword>
<dbReference type="Gene3D" id="2.60.40.10">
    <property type="entry name" value="Immunoglobulins"/>
    <property type="match status" value="1"/>
</dbReference>
<dbReference type="InterPro" id="IPR014438">
    <property type="entry name" value="Glucan_biosyn_MdoG/MdoD"/>
</dbReference>
<dbReference type="PIRSF" id="PIRSF006281">
    <property type="entry name" value="MdoG"/>
    <property type="match status" value="1"/>
</dbReference>
<evidence type="ECO:0000259" key="7">
    <source>
        <dbReference type="Pfam" id="PF04349"/>
    </source>
</evidence>
<dbReference type="InterPro" id="IPR014718">
    <property type="entry name" value="GH-type_carb-bd"/>
</dbReference>
<evidence type="ECO:0000256" key="4">
    <source>
        <dbReference type="ARBA" id="ARBA00015376"/>
    </source>
</evidence>
<dbReference type="GO" id="GO:0030288">
    <property type="term" value="C:outer membrane-bounded periplasmic space"/>
    <property type="evidence" value="ECO:0007669"/>
    <property type="project" value="TreeGrafter"/>
</dbReference>
<dbReference type="KEGG" id="mars:A8C75_09720"/>
<dbReference type="AlphaFoldDB" id="A0A1A9EZ22"/>
<dbReference type="FunFam" id="2.70.98.10:FF:000001">
    <property type="entry name" value="Glucans biosynthesis protein G"/>
    <property type="match status" value="1"/>
</dbReference>
<keyword evidence="6" id="KW-0574">Periplasm</keyword>
<dbReference type="GO" id="GO:0003824">
    <property type="term" value="F:catalytic activity"/>
    <property type="evidence" value="ECO:0007669"/>
    <property type="project" value="InterPro"/>
</dbReference>
<dbReference type="InterPro" id="IPR007444">
    <property type="entry name" value="Glucan_biosyn_MdoG_C"/>
</dbReference>
<reference evidence="8 9" key="2">
    <citation type="journal article" date="2018" name="Int. J. Syst. Evol. Microbiol.">
        <title>Marinobacterium aestuarii sp. nov., a benzene-degrading marine bacterium isolated from estuary sediment.</title>
        <authorList>
            <person name="Bae S.S."/>
            <person name="Jung J."/>
            <person name="Chung D."/>
            <person name="Baek K."/>
        </authorList>
    </citation>
    <scope>NUCLEOTIDE SEQUENCE [LARGE SCALE GENOMIC DNA]</scope>
    <source>
        <strain evidence="8 9">ST58-10</strain>
    </source>
</reference>
<dbReference type="Proteomes" id="UP000078070">
    <property type="component" value="Chromosome"/>
</dbReference>
<dbReference type="GO" id="GO:0051274">
    <property type="term" value="P:beta-glucan biosynthetic process"/>
    <property type="evidence" value="ECO:0007669"/>
    <property type="project" value="TreeGrafter"/>
</dbReference>
<evidence type="ECO:0000256" key="5">
    <source>
        <dbReference type="ARBA" id="ARBA00022729"/>
    </source>
</evidence>